<dbReference type="InterPro" id="IPR043998">
    <property type="entry name" value="Put_Metallopep"/>
</dbReference>
<feature type="domain" description="Putative phage metallopeptidase" evidence="1">
    <location>
        <begin position="2"/>
        <end position="102"/>
    </location>
</feature>
<reference evidence="3" key="1">
    <citation type="submission" date="2017-09" db="EMBL/GenBank/DDBJ databases">
        <title>Depth-based differentiation of microbial function through sediment-hosted aquifers and enrichment of novel symbionts in the deep terrestrial subsurface.</title>
        <authorList>
            <person name="Probst A.J."/>
            <person name="Ladd B."/>
            <person name="Jarett J.K."/>
            <person name="Geller-Mcgrath D.E."/>
            <person name="Sieber C.M.K."/>
            <person name="Emerson J.B."/>
            <person name="Anantharaman K."/>
            <person name="Thomas B.C."/>
            <person name="Malmstrom R."/>
            <person name="Stieglmeier M."/>
            <person name="Klingl A."/>
            <person name="Woyke T."/>
            <person name="Ryan C.M."/>
            <person name="Banfield J.F."/>
        </authorList>
    </citation>
    <scope>NUCLEOTIDE SEQUENCE [LARGE SCALE GENOMIC DNA]</scope>
</reference>
<protein>
    <submittedName>
        <fullName evidence="2">Metallopeptidase</fullName>
    </submittedName>
</protein>
<accession>A0A2M6YR62</accession>
<proteinExistence type="predicted"/>
<comment type="caution">
    <text evidence="2">The sequence shown here is derived from an EMBL/GenBank/DDBJ whole genome shotgun (WGS) entry which is preliminary data.</text>
</comment>
<dbReference type="EMBL" id="PEWZ01000093">
    <property type="protein sequence ID" value="PIU34785.1"/>
    <property type="molecule type" value="Genomic_DNA"/>
</dbReference>
<dbReference type="AlphaFoldDB" id="A0A2M6YR62"/>
<dbReference type="Proteomes" id="UP000229502">
    <property type="component" value="Unassembled WGS sequence"/>
</dbReference>
<dbReference type="Pfam" id="PF18894">
    <property type="entry name" value="PhageMetallopep"/>
    <property type="match status" value="1"/>
</dbReference>
<evidence type="ECO:0000313" key="3">
    <source>
        <dbReference type="Proteomes" id="UP000229502"/>
    </source>
</evidence>
<organism evidence="2 3">
    <name type="scientific">Candidatus Shapirobacteria bacterium CG07_land_8_20_14_0_80_39_18</name>
    <dbReference type="NCBI Taxonomy" id="1974882"/>
    <lineage>
        <taxon>Bacteria</taxon>
        <taxon>Candidatus Shapironibacteriota</taxon>
    </lineage>
</organism>
<evidence type="ECO:0000259" key="1">
    <source>
        <dbReference type="Pfam" id="PF18894"/>
    </source>
</evidence>
<sequence length="126" mass="14764">MEFILAPELKSELNRIVDRLGFSHIKVKNIVIFRSFGSKSRAIARIWSLPKIWQIALKTEAHYCLEFVSEKFDRLSPSEKEKVFIHELLHVPKNFSGALLPHRHRGRKIDRRTVDHWHAKLGEGTK</sequence>
<gene>
    <name evidence="2" type="ORF">COT03_01875</name>
</gene>
<evidence type="ECO:0000313" key="2">
    <source>
        <dbReference type="EMBL" id="PIU34785.1"/>
    </source>
</evidence>
<name>A0A2M6YR62_9BACT</name>